<keyword evidence="1" id="KW-0479">Metal-binding</keyword>
<dbReference type="InterPro" id="IPR051332">
    <property type="entry name" value="Fosfomycin_Res_Enzymes"/>
</dbReference>
<protein>
    <submittedName>
        <fullName evidence="3">VOC family protein</fullName>
    </submittedName>
</protein>
<feature type="domain" description="VOC" evidence="2">
    <location>
        <begin position="2"/>
        <end position="119"/>
    </location>
</feature>
<evidence type="ECO:0000313" key="3">
    <source>
        <dbReference type="EMBL" id="NBG87188.1"/>
    </source>
</evidence>
<proteinExistence type="predicted"/>
<dbReference type="RefSeq" id="WP_160718480.1">
    <property type="nucleotide sequence ID" value="NZ_SUMG01000001.1"/>
</dbReference>
<dbReference type="Proteomes" id="UP000449710">
    <property type="component" value="Unassembled WGS sequence"/>
</dbReference>
<dbReference type="Pfam" id="PF00903">
    <property type="entry name" value="Glyoxalase"/>
    <property type="match status" value="1"/>
</dbReference>
<dbReference type="PANTHER" id="PTHR36113">
    <property type="entry name" value="LYASE, PUTATIVE-RELATED-RELATED"/>
    <property type="match status" value="1"/>
</dbReference>
<dbReference type="InterPro" id="IPR029068">
    <property type="entry name" value="Glyas_Bleomycin-R_OHBP_Dase"/>
</dbReference>
<keyword evidence="4" id="KW-1185">Reference proteome</keyword>
<dbReference type="PANTHER" id="PTHR36113:SF6">
    <property type="entry name" value="FOSFOMYCIN RESISTANCE PROTEIN FOSX"/>
    <property type="match status" value="1"/>
</dbReference>
<evidence type="ECO:0000259" key="2">
    <source>
        <dbReference type="PROSITE" id="PS51819"/>
    </source>
</evidence>
<dbReference type="GO" id="GO:0046872">
    <property type="term" value="F:metal ion binding"/>
    <property type="evidence" value="ECO:0007669"/>
    <property type="project" value="UniProtKB-KW"/>
</dbReference>
<dbReference type="Gene3D" id="3.10.180.10">
    <property type="entry name" value="2,3-Dihydroxybiphenyl 1,2-Dioxygenase, domain 1"/>
    <property type="match status" value="1"/>
</dbReference>
<reference evidence="3 4" key="1">
    <citation type="submission" date="2019-04" db="EMBL/GenBank/DDBJ databases">
        <title>Isachenkonia alkalipeptolytica gen. nov. sp. nov. a new anaerobic, alkiliphilic organothrophic bacterium capable to reduce synthesized ferrihydrite isolated from a soda lake.</title>
        <authorList>
            <person name="Toshchakov S.V."/>
            <person name="Zavarzina D.G."/>
            <person name="Zhilina T.N."/>
            <person name="Kostrikina N.A."/>
            <person name="Kublanov I.V."/>
        </authorList>
    </citation>
    <scope>NUCLEOTIDE SEQUENCE [LARGE SCALE GENOMIC DNA]</scope>
    <source>
        <strain evidence="3 4">Z-1701</strain>
    </source>
</reference>
<dbReference type="InterPro" id="IPR004360">
    <property type="entry name" value="Glyas_Fos-R_dOase_dom"/>
</dbReference>
<comment type="caution">
    <text evidence="3">The sequence shown here is derived from an EMBL/GenBank/DDBJ whole genome shotgun (WGS) entry which is preliminary data.</text>
</comment>
<organism evidence="3 4">
    <name type="scientific">Isachenkonia alkalipeptolytica</name>
    <dbReference type="NCBI Taxonomy" id="2565777"/>
    <lineage>
        <taxon>Bacteria</taxon>
        <taxon>Bacillati</taxon>
        <taxon>Bacillota</taxon>
        <taxon>Clostridia</taxon>
        <taxon>Eubacteriales</taxon>
        <taxon>Clostridiaceae</taxon>
        <taxon>Isachenkonia</taxon>
    </lineage>
</organism>
<sequence>MDFCWSTLYVKDMDESVKFYEEVIELPIKQRFEAGPGTEIAFLGKGETLIELISDQSKKTINLDLDISWGFRVDSLDQTMKFLVDKGINIIAGPIEPKPGTRFIYILDPNGMKIQLVEQSS</sequence>
<dbReference type="InterPro" id="IPR037523">
    <property type="entry name" value="VOC_core"/>
</dbReference>
<gene>
    <name evidence="3" type="ORF">ISALK_01610</name>
</gene>
<evidence type="ECO:0000313" key="4">
    <source>
        <dbReference type="Proteomes" id="UP000449710"/>
    </source>
</evidence>
<accession>A0AA43XHZ2</accession>
<dbReference type="SUPFAM" id="SSF54593">
    <property type="entry name" value="Glyoxalase/Bleomycin resistance protein/Dihydroxybiphenyl dioxygenase"/>
    <property type="match status" value="1"/>
</dbReference>
<dbReference type="AlphaFoldDB" id="A0AA43XHZ2"/>
<evidence type="ECO:0000256" key="1">
    <source>
        <dbReference type="ARBA" id="ARBA00022723"/>
    </source>
</evidence>
<dbReference type="EMBL" id="SUMG01000001">
    <property type="protein sequence ID" value="NBG87188.1"/>
    <property type="molecule type" value="Genomic_DNA"/>
</dbReference>
<name>A0AA43XHZ2_9CLOT</name>
<dbReference type="PROSITE" id="PS51819">
    <property type="entry name" value="VOC"/>
    <property type="match status" value="1"/>
</dbReference>